<dbReference type="EMBL" id="JAODOP010000001">
    <property type="protein sequence ID" value="MEF3831953.1"/>
    <property type="molecule type" value="Genomic_DNA"/>
</dbReference>
<protein>
    <recommendedName>
        <fullName evidence="3">Glycosyltransferase 2-like domain-containing protein</fullName>
    </recommendedName>
</protein>
<evidence type="ECO:0000313" key="1">
    <source>
        <dbReference type="EMBL" id="MEF3831953.1"/>
    </source>
</evidence>
<proteinExistence type="predicted"/>
<accession>A0ABU7XMK5</accession>
<sequence length="306" mass="36200">MKKSKRKSKSMLDNVTVVIRSVGERTEKACYNAILKQVIKENIFIVNEQPFSEAVRRNFEIGVKQNLRWTLSVDADLILSNNAIKEMVDAFSKLENSYFIYQGWVYDKFFKDFRTGGPHLYRTSLLEKAIEFIPKEGTSLRPESSTYIAMKELGHGYFVDNKYYGLHDFEQNKQDIYRKFFLHAKKHRKLLGKFLDSWKEDILKDEDYIFALKGLSDGLLYKGKIFIDVDFFKQKSNHFFSELSIKEKDSFLNEDVLKEYFYMVENQLTKAKNKLKIDDNNKNENNKEVSFLMKMKNKVIKTIHKK</sequence>
<name>A0ABU7XMK5_9FLAO</name>
<evidence type="ECO:0000313" key="2">
    <source>
        <dbReference type="Proteomes" id="UP001337305"/>
    </source>
</evidence>
<reference evidence="1 2" key="1">
    <citation type="submission" date="2022-09" db="EMBL/GenBank/DDBJ databases">
        <title>Genome sequencing of Flavivirga sp. MEBiC05379.</title>
        <authorList>
            <person name="Oh H.-M."/>
            <person name="Kwon K.K."/>
            <person name="Park M.J."/>
            <person name="Yang S.-H."/>
        </authorList>
    </citation>
    <scope>NUCLEOTIDE SEQUENCE [LARGE SCALE GENOMIC DNA]</scope>
    <source>
        <strain evidence="1 2">MEBiC05379</strain>
    </source>
</reference>
<dbReference type="Proteomes" id="UP001337305">
    <property type="component" value="Unassembled WGS sequence"/>
</dbReference>
<organism evidence="1 2">
    <name type="scientific">Flavivirga spongiicola</name>
    <dbReference type="NCBI Taxonomy" id="421621"/>
    <lineage>
        <taxon>Bacteria</taxon>
        <taxon>Pseudomonadati</taxon>
        <taxon>Bacteroidota</taxon>
        <taxon>Flavobacteriia</taxon>
        <taxon>Flavobacteriales</taxon>
        <taxon>Flavobacteriaceae</taxon>
        <taxon>Flavivirga</taxon>
    </lineage>
</organism>
<comment type="caution">
    <text evidence="1">The sequence shown here is derived from an EMBL/GenBank/DDBJ whole genome shotgun (WGS) entry which is preliminary data.</text>
</comment>
<gene>
    <name evidence="1" type="ORF">N1F79_02320</name>
</gene>
<dbReference type="RefSeq" id="WP_303308949.1">
    <property type="nucleotide sequence ID" value="NZ_JAODOP010000001.1"/>
</dbReference>
<evidence type="ECO:0008006" key="3">
    <source>
        <dbReference type="Google" id="ProtNLM"/>
    </source>
</evidence>
<keyword evidence="2" id="KW-1185">Reference proteome</keyword>